<dbReference type="SUPFAM" id="SSF90229">
    <property type="entry name" value="CCCH zinc finger"/>
    <property type="match status" value="2"/>
</dbReference>
<evidence type="ECO:0000259" key="9">
    <source>
        <dbReference type="PROSITE" id="PS50011"/>
    </source>
</evidence>
<gene>
    <name evidence="11" type="ORF">QR680_006789</name>
</gene>
<dbReference type="GO" id="GO:0008270">
    <property type="term" value="F:zinc ion binding"/>
    <property type="evidence" value="ECO:0007669"/>
    <property type="project" value="UniProtKB-KW"/>
</dbReference>
<evidence type="ECO:0000256" key="6">
    <source>
        <dbReference type="PROSITE-ProRule" id="PRU00723"/>
    </source>
</evidence>
<dbReference type="SUPFAM" id="SSF55550">
    <property type="entry name" value="SH2 domain"/>
    <property type="match status" value="1"/>
</dbReference>
<keyword evidence="2 7" id="KW-0547">Nucleotide-binding</keyword>
<keyword evidence="8" id="KW-0812">Transmembrane</keyword>
<keyword evidence="8" id="KW-0472">Membrane</keyword>
<dbReference type="InterPro" id="IPR041367">
    <property type="entry name" value="Znf-CCCH_4"/>
</dbReference>
<name>A0AA39HYV9_9BILA</name>
<dbReference type="SUPFAM" id="SSF56112">
    <property type="entry name" value="Protein kinase-like (PK-like)"/>
    <property type="match status" value="1"/>
</dbReference>
<feature type="transmembrane region" description="Helical" evidence="8">
    <location>
        <begin position="64"/>
        <end position="89"/>
    </location>
</feature>
<keyword evidence="4 6" id="KW-0862">Zinc</keyword>
<keyword evidence="3 6" id="KW-0863">Zinc-finger</keyword>
<feature type="transmembrane region" description="Helical" evidence="8">
    <location>
        <begin position="144"/>
        <end position="162"/>
    </location>
</feature>
<dbReference type="Gene3D" id="3.30.505.10">
    <property type="entry name" value="SH2 domain"/>
    <property type="match status" value="1"/>
</dbReference>
<dbReference type="PRINTS" id="PR00109">
    <property type="entry name" value="TYRKINASE"/>
</dbReference>
<dbReference type="InterPro" id="IPR011009">
    <property type="entry name" value="Kinase-like_dom_sf"/>
</dbReference>
<dbReference type="Gene3D" id="4.10.1000.10">
    <property type="entry name" value="Zinc finger, CCCH-type"/>
    <property type="match status" value="1"/>
</dbReference>
<dbReference type="PROSITE" id="PS50103">
    <property type="entry name" value="ZF_C3H1"/>
    <property type="match status" value="3"/>
</dbReference>
<organism evidence="11 12">
    <name type="scientific">Steinernema hermaphroditum</name>
    <dbReference type="NCBI Taxonomy" id="289476"/>
    <lineage>
        <taxon>Eukaryota</taxon>
        <taxon>Metazoa</taxon>
        <taxon>Ecdysozoa</taxon>
        <taxon>Nematoda</taxon>
        <taxon>Chromadorea</taxon>
        <taxon>Rhabditida</taxon>
        <taxon>Tylenchina</taxon>
        <taxon>Panagrolaimomorpha</taxon>
        <taxon>Strongyloidoidea</taxon>
        <taxon>Steinernematidae</taxon>
        <taxon>Steinernema</taxon>
    </lineage>
</organism>
<evidence type="ECO:0000313" key="12">
    <source>
        <dbReference type="Proteomes" id="UP001175271"/>
    </source>
</evidence>
<dbReference type="Pfam" id="PF18044">
    <property type="entry name" value="zf-CCCH_4"/>
    <property type="match status" value="1"/>
</dbReference>
<feature type="binding site" evidence="7">
    <location>
        <position position="496"/>
    </location>
    <ligand>
        <name>ATP</name>
        <dbReference type="ChEBI" id="CHEBI:30616"/>
    </ligand>
</feature>
<dbReference type="InterPro" id="IPR000719">
    <property type="entry name" value="Prot_kinase_dom"/>
</dbReference>
<proteinExistence type="predicted"/>
<feature type="transmembrane region" description="Helical" evidence="8">
    <location>
        <begin position="27"/>
        <end position="52"/>
    </location>
</feature>
<dbReference type="FunFam" id="1.10.510.10:FF:000974">
    <property type="entry name" value="Tyrosine-protein kinase"/>
    <property type="match status" value="1"/>
</dbReference>
<dbReference type="Proteomes" id="UP001175271">
    <property type="component" value="Unassembled WGS sequence"/>
</dbReference>
<evidence type="ECO:0000313" key="11">
    <source>
        <dbReference type="EMBL" id="KAK0413412.1"/>
    </source>
</evidence>
<comment type="caution">
    <text evidence="11">The sequence shown here is derived from an EMBL/GenBank/DDBJ whole genome shotgun (WGS) entry which is preliminary data.</text>
</comment>
<dbReference type="Pfam" id="PF07714">
    <property type="entry name" value="PK_Tyr_Ser-Thr"/>
    <property type="match status" value="1"/>
</dbReference>
<dbReference type="Pfam" id="PF10321">
    <property type="entry name" value="7TM_GPCR_Srt"/>
    <property type="match status" value="1"/>
</dbReference>
<evidence type="ECO:0000256" key="8">
    <source>
        <dbReference type="SAM" id="Phobius"/>
    </source>
</evidence>
<dbReference type="InterPro" id="IPR020635">
    <property type="entry name" value="Tyr_kinase_cat_dom"/>
</dbReference>
<keyword evidence="8" id="KW-1133">Transmembrane helix</keyword>
<keyword evidence="5 7" id="KW-0067">ATP-binding</keyword>
<dbReference type="GO" id="GO:0004713">
    <property type="term" value="F:protein tyrosine kinase activity"/>
    <property type="evidence" value="ECO:0007669"/>
    <property type="project" value="InterPro"/>
</dbReference>
<dbReference type="Gene3D" id="1.10.510.10">
    <property type="entry name" value="Transferase(Phosphotransferase) domain 1"/>
    <property type="match status" value="1"/>
</dbReference>
<dbReference type="CDD" id="cd00192">
    <property type="entry name" value="PTKc"/>
    <property type="match status" value="1"/>
</dbReference>
<dbReference type="SMART" id="SM00356">
    <property type="entry name" value="ZnF_C3H1"/>
    <property type="match status" value="3"/>
</dbReference>
<dbReference type="GO" id="GO:0005524">
    <property type="term" value="F:ATP binding"/>
    <property type="evidence" value="ECO:0007669"/>
    <property type="project" value="UniProtKB-UniRule"/>
</dbReference>
<dbReference type="InterPro" id="IPR036855">
    <property type="entry name" value="Znf_CCCH_sf"/>
</dbReference>
<evidence type="ECO:0000259" key="10">
    <source>
        <dbReference type="PROSITE" id="PS50103"/>
    </source>
</evidence>
<feature type="transmembrane region" description="Helical" evidence="8">
    <location>
        <begin position="223"/>
        <end position="249"/>
    </location>
</feature>
<protein>
    <recommendedName>
        <fullName evidence="13">Non-specific protein-tyrosine kinase</fullName>
    </recommendedName>
</protein>
<feature type="zinc finger region" description="C3H1-type" evidence="6">
    <location>
        <begin position="856"/>
        <end position="884"/>
    </location>
</feature>
<dbReference type="InterPro" id="IPR050198">
    <property type="entry name" value="Non-receptor_tyrosine_kinases"/>
</dbReference>
<dbReference type="SUPFAM" id="SSF81321">
    <property type="entry name" value="Family A G protein-coupled receptor-like"/>
    <property type="match status" value="1"/>
</dbReference>
<evidence type="ECO:0008006" key="13">
    <source>
        <dbReference type="Google" id="ProtNLM"/>
    </source>
</evidence>
<evidence type="ECO:0000256" key="1">
    <source>
        <dbReference type="ARBA" id="ARBA00022723"/>
    </source>
</evidence>
<feature type="domain" description="C3H1-type" evidence="10">
    <location>
        <begin position="813"/>
        <end position="842"/>
    </location>
</feature>
<evidence type="ECO:0000256" key="4">
    <source>
        <dbReference type="ARBA" id="ARBA00022833"/>
    </source>
</evidence>
<feature type="domain" description="C3H1-type" evidence="10">
    <location>
        <begin position="856"/>
        <end position="884"/>
    </location>
</feature>
<feature type="zinc finger region" description="C3H1-type" evidence="6">
    <location>
        <begin position="813"/>
        <end position="842"/>
    </location>
</feature>
<dbReference type="AlphaFoldDB" id="A0AA39HYV9"/>
<dbReference type="PROSITE" id="PS00107">
    <property type="entry name" value="PROTEIN_KINASE_ATP"/>
    <property type="match status" value="1"/>
</dbReference>
<feature type="transmembrane region" description="Helical" evidence="8">
    <location>
        <begin position="190"/>
        <end position="211"/>
    </location>
</feature>
<dbReference type="InterPro" id="IPR017441">
    <property type="entry name" value="Protein_kinase_ATP_BS"/>
</dbReference>
<keyword evidence="1 6" id="KW-0479">Metal-binding</keyword>
<dbReference type="EMBL" id="JAUCMV010000003">
    <property type="protein sequence ID" value="KAK0413412.1"/>
    <property type="molecule type" value="Genomic_DNA"/>
</dbReference>
<evidence type="ECO:0000256" key="5">
    <source>
        <dbReference type="ARBA" id="ARBA00022840"/>
    </source>
</evidence>
<feature type="zinc finger region" description="C3H1-type" evidence="6">
    <location>
        <begin position="772"/>
        <end position="800"/>
    </location>
</feature>
<evidence type="ECO:0000256" key="7">
    <source>
        <dbReference type="PROSITE-ProRule" id="PRU10141"/>
    </source>
</evidence>
<evidence type="ECO:0000256" key="2">
    <source>
        <dbReference type="ARBA" id="ARBA00022741"/>
    </source>
</evidence>
<sequence>MEGLCTNDSRLIIGEEVQPDDSQSKRLIIGVVYLILAFISIPICLFDCLAFCRKPYINQSCYKLLTITTILDVLNLVNNALIPGFLSIFNVTPCNGGHWTVYFGFYHILIWTAYCSASEVLAINRVMIFVSKRWSTLLYEGRRTWLWMIVILTYVGACVAWVPDAKYIYDPNAGVIYDWHFNQMHVFNNFFKMGFLTTAYVIMLACILYQVKGSMVKKESSQIKISLITLSIAALADIGALGYMVVGYLPKNSFVGQNAGVIAELFTVHIHLSSFELPTGEPTDSDEQQHASCKPRPNGIAACLPSTSRHERFKADEHFELTRHLRFPSNSCVERLADDTRSLPPAASRKMKRDDEFSLPLPFFHGALLDEDVDKLLVSEGDYLIQTKYERGHMRPRLYLVIKGKERTRRVDIQRVESGFRMCGKTHSDVRQLIEFFVPRGIEISDEKITLRRPVPKGKFQLVHKDIKLQKKIGSGAYGTVYKGVLNRDRRPVAVKRIESDNRNEQGLVDMMKEARVMQLYDHPNIVKFYGYIVDRSPYLLVMELCQDGSVEDKLRTGKNVSTARRVDMCMQAARGLEYLHHKNCIHRDIAARNCLLQGTILKLADFGMCRATTVYKIDLAKPQNVRWLAPEVWRSGETRFCTDVYAFGVMLWEMFVIPYSSPYCVWKAAMVKEKVMAGYRMPTPESMPDNMCTLMKKCWDHDPARRPTAAEVRNELEIINKVLNDDETPQTARLETSSMQYSITQPPSSQHRPASVYLEMSESSEINLQRSRKNEVCDRWRNGQMCPFGTDCRYAHEYLASSELPPRTQDALYRTVLCRHFIENNGRCPYGERCMYAHGPEQLRKVPNTERRGHSVPDRICHSFLFYGTCPHGNFCRYNHLHLWQIVPRSLDSHVRIPKLNDVRQAVQDLAMAGAI</sequence>
<reference evidence="11" key="1">
    <citation type="submission" date="2023-06" db="EMBL/GenBank/DDBJ databases">
        <title>Genomic analysis of the entomopathogenic nematode Steinernema hermaphroditum.</title>
        <authorList>
            <person name="Schwarz E.M."/>
            <person name="Heppert J.K."/>
            <person name="Baniya A."/>
            <person name="Schwartz H.T."/>
            <person name="Tan C.-H."/>
            <person name="Antoshechkin I."/>
            <person name="Sternberg P.W."/>
            <person name="Goodrich-Blair H."/>
            <person name="Dillman A.R."/>
        </authorList>
    </citation>
    <scope>NUCLEOTIDE SEQUENCE</scope>
    <source>
        <strain evidence="11">PS9179</strain>
        <tissue evidence="11">Whole animal</tissue>
    </source>
</reference>
<evidence type="ECO:0000256" key="3">
    <source>
        <dbReference type="ARBA" id="ARBA00022771"/>
    </source>
</evidence>
<dbReference type="PROSITE" id="PS00109">
    <property type="entry name" value="PROTEIN_KINASE_TYR"/>
    <property type="match status" value="1"/>
</dbReference>
<keyword evidence="12" id="KW-1185">Reference proteome</keyword>
<dbReference type="InterPro" id="IPR000571">
    <property type="entry name" value="Znf_CCCH"/>
</dbReference>
<dbReference type="InterPro" id="IPR001245">
    <property type="entry name" value="Ser-Thr/Tyr_kinase_cat_dom"/>
</dbReference>
<feature type="transmembrane region" description="Helical" evidence="8">
    <location>
        <begin position="101"/>
        <end position="123"/>
    </location>
</feature>
<accession>A0AA39HYV9</accession>
<dbReference type="InterPro" id="IPR019425">
    <property type="entry name" value="7TM_GPCR_serpentine_rcpt_Srt"/>
</dbReference>
<dbReference type="SMART" id="SM00219">
    <property type="entry name" value="TyrKc"/>
    <property type="match status" value="1"/>
</dbReference>
<dbReference type="InterPro" id="IPR036860">
    <property type="entry name" value="SH2_dom_sf"/>
</dbReference>
<dbReference type="PROSITE" id="PS50011">
    <property type="entry name" value="PROTEIN_KINASE_DOM"/>
    <property type="match status" value="1"/>
</dbReference>
<feature type="domain" description="C3H1-type" evidence="10">
    <location>
        <begin position="772"/>
        <end position="800"/>
    </location>
</feature>
<feature type="domain" description="Protein kinase" evidence="9">
    <location>
        <begin position="467"/>
        <end position="724"/>
    </location>
</feature>
<dbReference type="PANTHER" id="PTHR24418">
    <property type="entry name" value="TYROSINE-PROTEIN KINASE"/>
    <property type="match status" value="1"/>
</dbReference>
<dbReference type="InterPro" id="IPR008266">
    <property type="entry name" value="Tyr_kinase_AS"/>
</dbReference>